<dbReference type="CDD" id="cd07381">
    <property type="entry name" value="MPP_CapA"/>
    <property type="match status" value="1"/>
</dbReference>
<dbReference type="PANTHER" id="PTHR33393:SF12">
    <property type="entry name" value="CAPSULE BIOSYNTHESIS PROTEIN CAPA"/>
    <property type="match status" value="1"/>
</dbReference>
<dbReference type="SMART" id="SM00854">
    <property type="entry name" value="PGA_cap"/>
    <property type="match status" value="1"/>
</dbReference>
<name>A0ABS5PNS0_9FIRM</name>
<sequence length="438" mass="49150">MNRFEKRLDNHSCPRMIFYKLLTLILCFSATVIIDGNPGFANQTFSDDSDNAVSQWLSQYISPSYAAAVTESLVRTDPRLIDDTALAASRRDDSTDIWLAATGDIMFHGPQIKAAYRADTDTYDFKKSFANVAPYLNAADYTMGNFETTTASREKGFSGYPAFNAPDATLDAIKWAGYDFLTTANNHCLDRGLFGIERTIEQMRLREIAQSGTFLQAETEAPRYHTTTVKGIKLAIFAVTYGCNGLEQTLSETALHQAVNLIDETKMAQTLQAIEETDVDQTIVFIHWGNEYRRTPTETQEALAQKLVDWGADIILGSHPHVVERSEILYHEGDPKYVIYSMGNFISNQSRQTLTSIGNAKYTENGIIVYLRLTKSKDGTALTAVRHIPTWVSRSNELKYVILPIEKQASYTETPAIYQYTADAYEDTMSMMTPDADY</sequence>
<dbReference type="InterPro" id="IPR029052">
    <property type="entry name" value="Metallo-depent_PP-like"/>
</dbReference>
<dbReference type="SUPFAM" id="SSF56300">
    <property type="entry name" value="Metallo-dependent phosphatases"/>
    <property type="match status" value="1"/>
</dbReference>
<proteinExistence type="inferred from homology"/>
<gene>
    <name evidence="3" type="ORF">KHM83_07780</name>
</gene>
<dbReference type="InterPro" id="IPR019079">
    <property type="entry name" value="Capsule_synth_CapA"/>
</dbReference>
<dbReference type="RefSeq" id="WP_213236431.1">
    <property type="nucleotide sequence ID" value="NZ_JAHBCL010000011.1"/>
</dbReference>
<feature type="domain" description="Capsule synthesis protein CapA" evidence="2">
    <location>
        <begin position="98"/>
        <end position="349"/>
    </location>
</feature>
<evidence type="ECO:0000256" key="1">
    <source>
        <dbReference type="ARBA" id="ARBA00005662"/>
    </source>
</evidence>
<dbReference type="Pfam" id="PF09587">
    <property type="entry name" value="PGA_cap"/>
    <property type="match status" value="1"/>
</dbReference>
<accession>A0ABS5PNS0</accession>
<dbReference type="InterPro" id="IPR052169">
    <property type="entry name" value="CW_Biosynth-Accessory"/>
</dbReference>
<dbReference type="Gene3D" id="3.60.21.10">
    <property type="match status" value="1"/>
</dbReference>
<keyword evidence="4" id="KW-1185">Reference proteome</keyword>
<organism evidence="3 4">
    <name type="scientific">Fusibacter paucivorans</name>
    <dbReference type="NCBI Taxonomy" id="76009"/>
    <lineage>
        <taxon>Bacteria</taxon>
        <taxon>Bacillati</taxon>
        <taxon>Bacillota</taxon>
        <taxon>Clostridia</taxon>
        <taxon>Eubacteriales</taxon>
        <taxon>Eubacteriales Family XII. Incertae Sedis</taxon>
        <taxon>Fusibacter</taxon>
    </lineage>
</organism>
<comment type="caution">
    <text evidence="3">The sequence shown here is derived from an EMBL/GenBank/DDBJ whole genome shotgun (WGS) entry which is preliminary data.</text>
</comment>
<protein>
    <submittedName>
        <fullName evidence="3">CapA family protein</fullName>
    </submittedName>
</protein>
<comment type="similarity">
    <text evidence="1">Belongs to the CapA family.</text>
</comment>
<evidence type="ECO:0000259" key="2">
    <source>
        <dbReference type="SMART" id="SM00854"/>
    </source>
</evidence>
<dbReference type="PANTHER" id="PTHR33393">
    <property type="entry name" value="POLYGLUTAMINE SYNTHESIS ACCESSORY PROTEIN RV0574C-RELATED"/>
    <property type="match status" value="1"/>
</dbReference>
<reference evidence="3 4" key="1">
    <citation type="submission" date="2021-05" db="EMBL/GenBank/DDBJ databases">
        <title>Fusibacter ferrireducens sp. nov., an anaerobic, sulfur- and Fe-reducing bacterium isolated from the mangrove sediment.</title>
        <authorList>
            <person name="Qiu D."/>
        </authorList>
    </citation>
    <scope>NUCLEOTIDE SEQUENCE [LARGE SCALE GENOMIC DNA]</scope>
    <source>
        <strain evidence="3 4">DSM 12116</strain>
    </source>
</reference>
<evidence type="ECO:0000313" key="3">
    <source>
        <dbReference type="EMBL" id="MBS7526572.1"/>
    </source>
</evidence>
<dbReference type="EMBL" id="JAHBCL010000011">
    <property type="protein sequence ID" value="MBS7526572.1"/>
    <property type="molecule type" value="Genomic_DNA"/>
</dbReference>
<evidence type="ECO:0000313" key="4">
    <source>
        <dbReference type="Proteomes" id="UP000746471"/>
    </source>
</evidence>
<dbReference type="Proteomes" id="UP000746471">
    <property type="component" value="Unassembled WGS sequence"/>
</dbReference>